<dbReference type="Pfam" id="PF01927">
    <property type="entry name" value="Mut7-C"/>
    <property type="match status" value="1"/>
</dbReference>
<dbReference type="InterPro" id="IPR027798">
    <property type="entry name" value="Ub_Mut7C"/>
</dbReference>
<proteinExistence type="predicted"/>
<dbReference type="InterPro" id="IPR012675">
    <property type="entry name" value="Beta-grasp_dom_sf"/>
</dbReference>
<dbReference type="GO" id="GO:0003723">
    <property type="term" value="F:RNA binding"/>
    <property type="evidence" value="ECO:0007669"/>
    <property type="project" value="UniProtKB-KW"/>
</dbReference>
<dbReference type="PANTHER" id="PTHR39081:SF1">
    <property type="entry name" value="MUT7-C RNASE DOMAIN-CONTAINING PROTEIN"/>
    <property type="match status" value="1"/>
</dbReference>
<protein>
    <submittedName>
        <fullName evidence="4">Twitching motility protein PilT</fullName>
    </submittedName>
</protein>
<dbReference type="AlphaFoldDB" id="A0A7V3E660"/>
<dbReference type="PROSITE" id="PS50889">
    <property type="entry name" value="S4"/>
    <property type="match status" value="1"/>
</dbReference>
<feature type="domain" description="Mut7-C RNAse" evidence="2">
    <location>
        <begin position="100"/>
        <end position="243"/>
    </location>
</feature>
<organism evidence="4">
    <name type="scientific">Ignavibacterium album</name>
    <dbReference type="NCBI Taxonomy" id="591197"/>
    <lineage>
        <taxon>Bacteria</taxon>
        <taxon>Pseudomonadati</taxon>
        <taxon>Ignavibacteriota</taxon>
        <taxon>Ignavibacteria</taxon>
        <taxon>Ignavibacteriales</taxon>
        <taxon>Ignavibacteriaceae</taxon>
        <taxon>Ignavibacterium</taxon>
    </lineage>
</organism>
<sequence>MKIKEKKITIRFYEELNDFLPLEKKKKRFVHTFIDRTSVKDLIESLGVPHSEVDLILVNGKSVSFGYLIKDGDDISVYPVFETLDISDVQHLRPKPLRKTKFICDVHLGKLARNMRMFGFDVYYKNNLSDNKIVEISLSEKRTILTRDVGLLKRSEVTHGYFVRTDDPEKQTAEVLQRFYLYKQIKPFTICLDCGNKLIRVAKKDIVQLLPDKVREQQSKFFYCVNCKKIYWAGSHFNNMRSAIQNFLKIIGE</sequence>
<feature type="domain" description="Ubiquitin Mut7-C" evidence="3">
    <location>
        <begin position="6"/>
        <end position="84"/>
    </location>
</feature>
<keyword evidence="1" id="KW-0694">RNA-binding</keyword>
<dbReference type="InterPro" id="IPR016155">
    <property type="entry name" value="Mopterin_synth/thiamin_S_b"/>
</dbReference>
<evidence type="ECO:0000313" key="4">
    <source>
        <dbReference type="EMBL" id="HFI89957.1"/>
    </source>
</evidence>
<comment type="caution">
    <text evidence="4">The sequence shown here is derived from an EMBL/GenBank/DDBJ whole genome shotgun (WGS) entry which is preliminary data.</text>
</comment>
<dbReference type="PANTHER" id="PTHR39081">
    <property type="entry name" value="MUT7-C DOMAIN-CONTAINING PROTEIN"/>
    <property type="match status" value="1"/>
</dbReference>
<dbReference type="InterPro" id="IPR002782">
    <property type="entry name" value="Mut7-C_RNAse_dom"/>
</dbReference>
<evidence type="ECO:0000259" key="3">
    <source>
        <dbReference type="Pfam" id="PF14451"/>
    </source>
</evidence>
<dbReference type="Gene3D" id="3.10.20.30">
    <property type="match status" value="1"/>
</dbReference>
<name>A0A7V3E660_9BACT</name>
<dbReference type="EMBL" id="DSUJ01000002">
    <property type="protein sequence ID" value="HFI89957.1"/>
    <property type="molecule type" value="Genomic_DNA"/>
</dbReference>
<dbReference type="Pfam" id="PF14451">
    <property type="entry name" value="Ub-Mut7C"/>
    <property type="match status" value="1"/>
</dbReference>
<reference evidence="4" key="1">
    <citation type="journal article" date="2020" name="mSystems">
        <title>Genome- and Community-Level Interaction Insights into Carbon Utilization and Element Cycling Functions of Hydrothermarchaeota in Hydrothermal Sediment.</title>
        <authorList>
            <person name="Zhou Z."/>
            <person name="Liu Y."/>
            <person name="Xu W."/>
            <person name="Pan J."/>
            <person name="Luo Z.H."/>
            <person name="Li M."/>
        </authorList>
    </citation>
    <scope>NUCLEOTIDE SEQUENCE [LARGE SCALE GENOMIC DNA]</scope>
    <source>
        <strain evidence="4">SpSt-479</strain>
    </source>
</reference>
<gene>
    <name evidence="4" type="ORF">ENS31_00335</name>
</gene>
<evidence type="ECO:0000259" key="2">
    <source>
        <dbReference type="Pfam" id="PF01927"/>
    </source>
</evidence>
<dbReference type="SUPFAM" id="SSF54285">
    <property type="entry name" value="MoaD/ThiS"/>
    <property type="match status" value="1"/>
</dbReference>
<accession>A0A7V3E660</accession>
<evidence type="ECO:0000256" key="1">
    <source>
        <dbReference type="PROSITE-ProRule" id="PRU00182"/>
    </source>
</evidence>